<dbReference type="Proteomes" id="UP001454036">
    <property type="component" value="Unassembled WGS sequence"/>
</dbReference>
<dbReference type="SUPFAM" id="SSF54403">
    <property type="entry name" value="Cystatin/monellin"/>
    <property type="match status" value="1"/>
</dbReference>
<proteinExistence type="predicted"/>
<dbReference type="Pfam" id="PF00031">
    <property type="entry name" value="Cystatin"/>
    <property type="match status" value="1"/>
</dbReference>
<evidence type="ECO:0000259" key="3">
    <source>
        <dbReference type="Pfam" id="PF00031"/>
    </source>
</evidence>
<dbReference type="InterPro" id="IPR006462">
    <property type="entry name" value="MS5"/>
</dbReference>
<sequence length="282" mass="32633">MKRMKERKMKSPAKKRKIYGCVCSPKSALTSGLIECPEYESMWRKVYGGDKMDEAGFDGEYHKMLKDFLRYYYPKQKVDGWLDEVDWNLTGRSETFKLHPECQLMWQKGYGPPDGDKLDLKGWQEYVYAMPEDKCLDMLRDLFYRPPDDDDDDDDAGLNAELWEKYRKQSTETQGFDIVDYPSDGCGIIKPMFDDISRASANTYDMLSNCSRIALDAYNQREGTDCTLYRVVNACSQPVAGVMYFITFEAINSKDHLQVFQAKVYAPPMNEAKEVLLVRPKA</sequence>
<evidence type="ECO:0000256" key="2">
    <source>
        <dbReference type="ARBA" id="ARBA00022704"/>
    </source>
</evidence>
<protein>
    <recommendedName>
        <fullName evidence="3">Cystatin domain-containing protein</fullName>
    </recommendedName>
</protein>
<keyword evidence="5" id="KW-1185">Reference proteome</keyword>
<gene>
    <name evidence="4" type="ORF">LIER_11755</name>
</gene>
<evidence type="ECO:0000256" key="1">
    <source>
        <dbReference type="ARBA" id="ARBA00022690"/>
    </source>
</evidence>
<dbReference type="CDD" id="cd00042">
    <property type="entry name" value="CY"/>
    <property type="match status" value="1"/>
</dbReference>
<keyword evidence="1" id="KW-0646">Protease inhibitor</keyword>
<dbReference type="Gene3D" id="3.10.450.10">
    <property type="match status" value="1"/>
</dbReference>
<comment type="caution">
    <text evidence="4">The sequence shown here is derived from an EMBL/GenBank/DDBJ whole genome shotgun (WGS) entry which is preliminary data.</text>
</comment>
<feature type="domain" description="Cystatin" evidence="3">
    <location>
        <begin position="208"/>
        <end position="266"/>
    </location>
</feature>
<dbReference type="InterPro" id="IPR046350">
    <property type="entry name" value="Cystatin_sf"/>
</dbReference>
<accession>A0AAV3PRI8</accession>
<dbReference type="PANTHER" id="PTHR31260:SF28">
    <property type="entry name" value="CYSTATIN DOMAIN PROTEIN"/>
    <property type="match status" value="1"/>
</dbReference>
<dbReference type="EMBL" id="BAABME010002199">
    <property type="protein sequence ID" value="GAA0153542.1"/>
    <property type="molecule type" value="Genomic_DNA"/>
</dbReference>
<dbReference type="AlphaFoldDB" id="A0AAV3PRI8"/>
<dbReference type="InterPro" id="IPR000010">
    <property type="entry name" value="Cystatin_dom"/>
</dbReference>
<dbReference type="PANTHER" id="PTHR31260">
    <property type="entry name" value="CYSTATIN/MONELLIN SUPERFAMILY PROTEIN"/>
    <property type="match status" value="1"/>
</dbReference>
<organism evidence="4 5">
    <name type="scientific">Lithospermum erythrorhizon</name>
    <name type="common">Purple gromwell</name>
    <name type="synonym">Lithospermum officinale var. erythrorhizon</name>
    <dbReference type="NCBI Taxonomy" id="34254"/>
    <lineage>
        <taxon>Eukaryota</taxon>
        <taxon>Viridiplantae</taxon>
        <taxon>Streptophyta</taxon>
        <taxon>Embryophyta</taxon>
        <taxon>Tracheophyta</taxon>
        <taxon>Spermatophyta</taxon>
        <taxon>Magnoliopsida</taxon>
        <taxon>eudicotyledons</taxon>
        <taxon>Gunneridae</taxon>
        <taxon>Pentapetalae</taxon>
        <taxon>asterids</taxon>
        <taxon>lamiids</taxon>
        <taxon>Boraginales</taxon>
        <taxon>Boraginaceae</taxon>
        <taxon>Boraginoideae</taxon>
        <taxon>Lithospermeae</taxon>
        <taxon>Lithospermum</taxon>
    </lineage>
</organism>
<dbReference type="GO" id="GO:0004869">
    <property type="term" value="F:cysteine-type endopeptidase inhibitor activity"/>
    <property type="evidence" value="ECO:0007669"/>
    <property type="project" value="UniProtKB-KW"/>
</dbReference>
<name>A0AAV3PRI8_LITER</name>
<reference evidence="4 5" key="1">
    <citation type="submission" date="2024-01" db="EMBL/GenBank/DDBJ databases">
        <title>The complete chloroplast genome sequence of Lithospermum erythrorhizon: insights into the phylogenetic relationship among Boraginaceae species and the maternal lineages of purple gromwells.</title>
        <authorList>
            <person name="Okada T."/>
            <person name="Watanabe K."/>
        </authorList>
    </citation>
    <scope>NUCLEOTIDE SEQUENCE [LARGE SCALE GENOMIC DNA]</scope>
</reference>
<keyword evidence="2" id="KW-0789">Thiol protease inhibitor</keyword>
<evidence type="ECO:0000313" key="5">
    <source>
        <dbReference type="Proteomes" id="UP001454036"/>
    </source>
</evidence>
<evidence type="ECO:0000313" key="4">
    <source>
        <dbReference type="EMBL" id="GAA0153542.1"/>
    </source>
</evidence>